<dbReference type="KEGG" id="cwo:Cwoe_2138"/>
<evidence type="ECO:0000259" key="4">
    <source>
        <dbReference type="Pfam" id="PF01979"/>
    </source>
</evidence>
<evidence type="ECO:0000256" key="1">
    <source>
        <dbReference type="ARBA" id="ARBA00022723"/>
    </source>
</evidence>
<dbReference type="Proteomes" id="UP000008229">
    <property type="component" value="Chromosome"/>
</dbReference>
<dbReference type="InterPro" id="IPR050287">
    <property type="entry name" value="MTA/SAH_deaminase"/>
</dbReference>
<dbReference type="Pfam" id="PF01979">
    <property type="entry name" value="Amidohydro_1"/>
    <property type="match status" value="1"/>
</dbReference>
<name>D3F596_CONWI</name>
<organism evidence="6 7">
    <name type="scientific">Conexibacter woesei (strain DSM 14684 / CCUG 47730 / CIP 108061 / JCM 11494 / NBRC 100937 / ID131577)</name>
    <dbReference type="NCBI Taxonomy" id="469383"/>
    <lineage>
        <taxon>Bacteria</taxon>
        <taxon>Bacillati</taxon>
        <taxon>Actinomycetota</taxon>
        <taxon>Thermoleophilia</taxon>
        <taxon>Solirubrobacterales</taxon>
        <taxon>Conexibacteraceae</taxon>
        <taxon>Conexibacter</taxon>
    </lineage>
</organism>
<dbReference type="SUPFAM" id="SSF51556">
    <property type="entry name" value="Metallo-dependent hydrolases"/>
    <property type="match status" value="1"/>
</dbReference>
<dbReference type="Gene3D" id="2.30.40.10">
    <property type="entry name" value="Urease, subunit C, domain 1"/>
    <property type="match status" value="1"/>
</dbReference>
<evidence type="ECO:0000313" key="6">
    <source>
        <dbReference type="EMBL" id="ADB50563.1"/>
    </source>
</evidence>
<dbReference type="Gene3D" id="3.20.20.140">
    <property type="entry name" value="Metal-dependent hydrolases"/>
    <property type="match status" value="1"/>
</dbReference>
<keyword evidence="7" id="KW-1185">Reference proteome</keyword>
<feature type="domain" description="Aminodeoxyfutalosine deaminase/Imidazolonepropionase-like composite" evidence="5">
    <location>
        <begin position="34"/>
        <end position="58"/>
    </location>
</feature>
<dbReference type="EMBL" id="CP001854">
    <property type="protein sequence ID" value="ADB50563.1"/>
    <property type="molecule type" value="Genomic_DNA"/>
</dbReference>
<dbReference type="AlphaFoldDB" id="D3F596"/>
<evidence type="ECO:0000313" key="7">
    <source>
        <dbReference type="Proteomes" id="UP000008229"/>
    </source>
</evidence>
<dbReference type="STRING" id="469383.Cwoe_2138"/>
<keyword evidence="1" id="KW-0479">Metal-binding</keyword>
<dbReference type="PANTHER" id="PTHR43794">
    <property type="entry name" value="AMINOHYDROLASE SSNA-RELATED"/>
    <property type="match status" value="1"/>
</dbReference>
<accession>D3F596</accession>
<gene>
    <name evidence="6" type="ordered locus">Cwoe_2138</name>
</gene>
<evidence type="ECO:0000256" key="3">
    <source>
        <dbReference type="ARBA" id="ARBA00022833"/>
    </source>
</evidence>
<reference evidence="7" key="2">
    <citation type="submission" date="2010-01" db="EMBL/GenBank/DDBJ databases">
        <title>The complete genome of Conexibacter woesei DSM 14684.</title>
        <authorList>
            <consortium name="US DOE Joint Genome Institute (JGI-PGF)"/>
            <person name="Lucas S."/>
            <person name="Copeland A."/>
            <person name="Lapidus A."/>
            <person name="Glavina del Rio T."/>
            <person name="Dalin E."/>
            <person name="Tice H."/>
            <person name="Bruce D."/>
            <person name="Goodwin L."/>
            <person name="Pitluck S."/>
            <person name="Kyrpides N."/>
            <person name="Mavromatis K."/>
            <person name="Ivanova N."/>
            <person name="Mikhailova N."/>
            <person name="Chertkov O."/>
            <person name="Brettin T."/>
            <person name="Detter J.C."/>
            <person name="Han C."/>
            <person name="Larimer F."/>
            <person name="Land M."/>
            <person name="Hauser L."/>
            <person name="Markowitz V."/>
            <person name="Cheng J.-F."/>
            <person name="Hugenholtz P."/>
            <person name="Woyke T."/>
            <person name="Wu D."/>
            <person name="Pukall R."/>
            <person name="Steenblock K."/>
            <person name="Schneider S."/>
            <person name="Klenk H.-P."/>
            <person name="Eisen J.A."/>
        </authorList>
    </citation>
    <scope>NUCLEOTIDE SEQUENCE [LARGE SCALE GENOMIC DNA]</scope>
    <source>
        <strain evidence="7">DSM 14684 / CIP 108061 / JCM 11494 / NBRC 100937 / ID131577</strain>
    </source>
</reference>
<dbReference type="InterPro" id="IPR054418">
    <property type="entry name" value="MQNX/HUTI_composite_N"/>
</dbReference>
<protein>
    <submittedName>
        <fullName evidence="6">Amidohydrolase</fullName>
    </submittedName>
</protein>
<dbReference type="Pfam" id="PF22039">
    <property type="entry name" value="HUTI_composite_bact"/>
    <property type="match status" value="1"/>
</dbReference>
<sequence length="469" mass="49467">MTTNSIEQRASADLLVCAGAVATMNPAREILRDGAVAVSGGRIVAVGKAGQLERAFDAARVIDVPTGLLTPGLIDGHCHAQYYIARGMVDDVGDVMTRVGRYAVPFEYGITHDEAYVSARANFAEMLRNGTTCFLDGGGRQPHAIAQAAIDTGIRGVVARLTSDVSGPFRLPIAEDVDTLVGLATEAVERWNGAAAGRIRARFSVDLPLSVSDELCAAVVAQASALDVGILGHFHGHTPDDHGGGRNPHVERYASLGVLSGPTVLAHIGWLHEDDIAAFVRHGVGAVHCPSQSMFGGFGMIGHGSIPELVEAGVPVGLGADAACVSRFLDLVRVMYLAACAHRDARTDPLAIGAHKAFEMATIDGARALRWDDEIGSLEVGKRADMVVFDTTGPEWQPRALANPIADLVYTATGHSTHTVVVDGDVVVDAGELTTIDAEAIVRETDAVTTSVFDRLGFDHVRPQWPVRA</sequence>
<dbReference type="OrthoDB" id="3173428at2"/>
<proteinExistence type="predicted"/>
<dbReference type="InterPro" id="IPR011059">
    <property type="entry name" value="Metal-dep_hydrolase_composite"/>
</dbReference>
<dbReference type="RefSeq" id="WP_012933614.1">
    <property type="nucleotide sequence ID" value="NC_013739.1"/>
</dbReference>
<feature type="domain" description="Amidohydrolase-related" evidence="4">
    <location>
        <begin position="69"/>
        <end position="427"/>
    </location>
</feature>
<reference evidence="6 7" key="1">
    <citation type="journal article" date="2010" name="Stand. Genomic Sci.">
        <title>Complete genome sequence of Conexibacter woesei type strain (ID131577).</title>
        <authorList>
            <person name="Pukall R."/>
            <person name="Lapidus A."/>
            <person name="Glavina Del Rio T."/>
            <person name="Copeland A."/>
            <person name="Tice H."/>
            <person name="Cheng J.-F."/>
            <person name="Lucas S."/>
            <person name="Chen F."/>
            <person name="Nolan M."/>
            <person name="Bruce D."/>
            <person name="Goodwin L."/>
            <person name="Pitluck S."/>
            <person name="Mavromatis K."/>
            <person name="Ivanova N."/>
            <person name="Ovchinnikova G."/>
            <person name="Pati A."/>
            <person name="Chen A."/>
            <person name="Palaniappan K."/>
            <person name="Land M."/>
            <person name="Hauser L."/>
            <person name="Chang Y.-J."/>
            <person name="Jeffries C.D."/>
            <person name="Chain P."/>
            <person name="Meincke L."/>
            <person name="Sims D."/>
            <person name="Brettin T."/>
            <person name="Detter J.C."/>
            <person name="Rohde M."/>
            <person name="Goeker M."/>
            <person name="Bristow J."/>
            <person name="Eisen J.A."/>
            <person name="Markowitz V."/>
            <person name="Kyrpides N.C."/>
            <person name="Klenk H.-P."/>
            <person name="Hugenholtz P."/>
        </authorList>
    </citation>
    <scope>NUCLEOTIDE SEQUENCE [LARGE SCALE GENOMIC DNA]</scope>
    <source>
        <strain evidence="7">DSM 14684 / CIP 108061 / JCM 11494 / NBRC 100937 / ID131577</strain>
    </source>
</reference>
<dbReference type="InterPro" id="IPR006680">
    <property type="entry name" value="Amidohydro-rel"/>
</dbReference>
<dbReference type="InterPro" id="IPR032466">
    <property type="entry name" value="Metal_Hydrolase"/>
</dbReference>
<evidence type="ECO:0000259" key="5">
    <source>
        <dbReference type="Pfam" id="PF22039"/>
    </source>
</evidence>
<dbReference type="SUPFAM" id="SSF51338">
    <property type="entry name" value="Composite domain of metallo-dependent hydrolases"/>
    <property type="match status" value="1"/>
</dbReference>
<keyword evidence="2 6" id="KW-0378">Hydrolase</keyword>
<dbReference type="PANTHER" id="PTHR43794:SF11">
    <property type="entry name" value="AMIDOHYDROLASE-RELATED DOMAIN-CONTAINING PROTEIN"/>
    <property type="match status" value="1"/>
</dbReference>
<dbReference type="GO" id="GO:0016810">
    <property type="term" value="F:hydrolase activity, acting on carbon-nitrogen (but not peptide) bonds"/>
    <property type="evidence" value="ECO:0007669"/>
    <property type="project" value="InterPro"/>
</dbReference>
<dbReference type="GO" id="GO:0046872">
    <property type="term" value="F:metal ion binding"/>
    <property type="evidence" value="ECO:0007669"/>
    <property type="project" value="UniProtKB-KW"/>
</dbReference>
<keyword evidence="3" id="KW-0862">Zinc</keyword>
<evidence type="ECO:0000256" key="2">
    <source>
        <dbReference type="ARBA" id="ARBA00022801"/>
    </source>
</evidence>
<dbReference type="HOGENOM" id="CLU_012358_2_1_11"/>
<dbReference type="eggNOG" id="COG0402">
    <property type="taxonomic scope" value="Bacteria"/>
</dbReference>